<dbReference type="PROSITE" id="PS00409">
    <property type="entry name" value="PROKAR_NTER_METHYL"/>
    <property type="match status" value="1"/>
</dbReference>
<keyword evidence="3" id="KW-1185">Reference proteome</keyword>
<dbReference type="Gene3D" id="3.30.700.10">
    <property type="entry name" value="Glycoprotein, Type 4 Pilin"/>
    <property type="match status" value="1"/>
</dbReference>
<dbReference type="NCBIfam" id="TIGR04294">
    <property type="entry name" value="pre_pil_HX9DG"/>
    <property type="match status" value="1"/>
</dbReference>
<dbReference type="InterPro" id="IPR045584">
    <property type="entry name" value="Pilin-like"/>
</dbReference>
<accession>A0A517SF73</accession>
<dbReference type="SUPFAM" id="SSF54523">
    <property type="entry name" value="Pili subunits"/>
    <property type="match status" value="1"/>
</dbReference>
<gene>
    <name evidence="2" type="primary">xcpT_33</name>
    <name evidence="2" type="ORF">Pan44_27830</name>
</gene>
<dbReference type="EMBL" id="CP036271">
    <property type="protein sequence ID" value="QDT54747.1"/>
    <property type="molecule type" value="Genomic_DNA"/>
</dbReference>
<dbReference type="PANTHER" id="PTHR30093">
    <property type="entry name" value="GENERAL SECRETION PATHWAY PROTEIN G"/>
    <property type="match status" value="1"/>
</dbReference>
<protein>
    <submittedName>
        <fullName evidence="2">Type II secretion system protein G</fullName>
    </submittedName>
</protein>
<dbReference type="InterPro" id="IPR027558">
    <property type="entry name" value="Pre_pil_HX9DG_C"/>
</dbReference>
<dbReference type="Pfam" id="PF07596">
    <property type="entry name" value="SBP_bac_10"/>
    <property type="match status" value="1"/>
</dbReference>
<dbReference type="Proteomes" id="UP000315700">
    <property type="component" value="Chromosome"/>
</dbReference>
<dbReference type="InParanoid" id="A0A517SF73"/>
<dbReference type="InterPro" id="IPR011453">
    <property type="entry name" value="DUF1559"/>
</dbReference>
<proteinExistence type="predicted"/>
<evidence type="ECO:0000313" key="3">
    <source>
        <dbReference type="Proteomes" id="UP000315700"/>
    </source>
</evidence>
<dbReference type="Pfam" id="PF07963">
    <property type="entry name" value="N_methyl"/>
    <property type="match status" value="1"/>
</dbReference>
<reference evidence="2 3" key="1">
    <citation type="submission" date="2019-02" db="EMBL/GenBank/DDBJ databases">
        <title>Deep-cultivation of Planctomycetes and their phenomic and genomic characterization uncovers novel biology.</title>
        <authorList>
            <person name="Wiegand S."/>
            <person name="Jogler M."/>
            <person name="Boedeker C."/>
            <person name="Pinto D."/>
            <person name="Vollmers J."/>
            <person name="Rivas-Marin E."/>
            <person name="Kohn T."/>
            <person name="Peeters S.H."/>
            <person name="Heuer A."/>
            <person name="Rast P."/>
            <person name="Oberbeckmann S."/>
            <person name="Bunk B."/>
            <person name="Jeske O."/>
            <person name="Meyerdierks A."/>
            <person name="Storesund J.E."/>
            <person name="Kallscheuer N."/>
            <person name="Luecker S."/>
            <person name="Lage O.M."/>
            <person name="Pohl T."/>
            <person name="Merkel B.J."/>
            <person name="Hornburger P."/>
            <person name="Mueller R.-W."/>
            <person name="Bruemmer F."/>
            <person name="Labrenz M."/>
            <person name="Spormann A.M."/>
            <person name="Op den Camp H."/>
            <person name="Overmann J."/>
            <person name="Amann R."/>
            <person name="Jetten M.S.M."/>
            <person name="Mascher T."/>
            <person name="Medema M.H."/>
            <person name="Devos D.P."/>
            <person name="Kaster A.-K."/>
            <person name="Ovreas L."/>
            <person name="Rohde M."/>
            <person name="Galperin M.Y."/>
            <person name="Jogler C."/>
        </authorList>
    </citation>
    <scope>NUCLEOTIDE SEQUENCE [LARGE SCALE GENOMIC DNA]</scope>
    <source>
        <strain evidence="2 3">Pan44</strain>
    </source>
</reference>
<dbReference type="PANTHER" id="PTHR30093:SF2">
    <property type="entry name" value="TYPE II SECRETION SYSTEM PROTEIN H"/>
    <property type="match status" value="1"/>
</dbReference>
<dbReference type="InterPro" id="IPR012902">
    <property type="entry name" value="N_methyl_site"/>
</dbReference>
<dbReference type="KEGG" id="ccos:Pan44_27830"/>
<organism evidence="2 3">
    <name type="scientific">Caulifigura coniformis</name>
    <dbReference type="NCBI Taxonomy" id="2527983"/>
    <lineage>
        <taxon>Bacteria</taxon>
        <taxon>Pseudomonadati</taxon>
        <taxon>Planctomycetota</taxon>
        <taxon>Planctomycetia</taxon>
        <taxon>Planctomycetales</taxon>
        <taxon>Planctomycetaceae</taxon>
        <taxon>Caulifigura</taxon>
    </lineage>
</organism>
<dbReference type="RefSeq" id="WP_197454071.1">
    <property type="nucleotide sequence ID" value="NZ_CP036271.1"/>
</dbReference>
<feature type="domain" description="DUF1559" evidence="1">
    <location>
        <begin position="31"/>
        <end position="319"/>
    </location>
</feature>
<sequence length="337" mass="36378">MSRRSGFTLIELLVVIAIIAILIALLLPAVQQAREAARRSQCKNNLKQLGLGLHNYHDTFGVFPYASTFTDADTANAVASNYLRNSPSSTWFRGILPYIDQAPLFNQLDPTRSVNDATAGVGGVINRNLIASRFFEVATCPSNPLARTGKTASGGNFSDVSVPTQEGMYRPVGGPMQNDGGAKDCNNQAFCWKTNPTDIQAGWKYPFRNSAGSRGMFARGVQRISIAHVTDGTSNTFLLGESKPHFNQFGSAWAHNVPMSLFHLKLNSSFLRTLELNMGAGTGTVVSWQDGAGHASSHTGGAHFVLADGSVQFISENIDYVTYCNLGDRTDGQTVSF</sequence>
<evidence type="ECO:0000259" key="1">
    <source>
        <dbReference type="Pfam" id="PF07596"/>
    </source>
</evidence>
<dbReference type="NCBIfam" id="TIGR02532">
    <property type="entry name" value="IV_pilin_GFxxxE"/>
    <property type="match status" value="1"/>
</dbReference>
<evidence type="ECO:0000313" key="2">
    <source>
        <dbReference type="EMBL" id="QDT54747.1"/>
    </source>
</evidence>
<name>A0A517SF73_9PLAN</name>
<dbReference type="AlphaFoldDB" id="A0A517SF73"/>